<dbReference type="STRING" id="145388.A0A0D2KZW7"/>
<keyword evidence="7" id="KW-1185">Reference proteome</keyword>
<dbReference type="InterPro" id="IPR038881">
    <property type="entry name" value="Yae1-like"/>
</dbReference>
<protein>
    <recommendedName>
        <fullName evidence="5">Essential protein Yae1 N-terminal domain-containing protein</fullName>
    </recommendedName>
</protein>
<evidence type="ECO:0000256" key="3">
    <source>
        <dbReference type="ARBA" id="ARBA00022490"/>
    </source>
</evidence>
<evidence type="ECO:0000256" key="4">
    <source>
        <dbReference type="ARBA" id="ARBA00023242"/>
    </source>
</evidence>
<accession>A0A0D2KZW7</accession>
<dbReference type="AlphaFoldDB" id="A0A0D2KZW7"/>
<keyword evidence="4" id="KW-0539">Nucleus</keyword>
<evidence type="ECO:0000259" key="5">
    <source>
        <dbReference type="Pfam" id="PF09811"/>
    </source>
</evidence>
<proteinExistence type="predicted"/>
<dbReference type="GeneID" id="25740131"/>
<organism evidence="6 7">
    <name type="scientific">Monoraphidium neglectum</name>
    <dbReference type="NCBI Taxonomy" id="145388"/>
    <lineage>
        <taxon>Eukaryota</taxon>
        <taxon>Viridiplantae</taxon>
        <taxon>Chlorophyta</taxon>
        <taxon>core chlorophytes</taxon>
        <taxon>Chlorophyceae</taxon>
        <taxon>CS clade</taxon>
        <taxon>Sphaeropleales</taxon>
        <taxon>Selenastraceae</taxon>
        <taxon>Monoraphidium</taxon>
    </lineage>
</organism>
<feature type="domain" description="Essential protein Yae1 N-terminal" evidence="5">
    <location>
        <begin position="18"/>
        <end position="54"/>
    </location>
</feature>
<dbReference type="Pfam" id="PF09811">
    <property type="entry name" value="Yae1_N"/>
    <property type="match status" value="1"/>
</dbReference>
<dbReference type="EMBL" id="KK101486">
    <property type="protein sequence ID" value="KIZ00704.1"/>
    <property type="molecule type" value="Genomic_DNA"/>
</dbReference>
<reference evidence="6 7" key="1">
    <citation type="journal article" date="2013" name="BMC Genomics">
        <title>Reconstruction of the lipid metabolism for the microalga Monoraphidium neglectum from its genome sequence reveals characteristics suitable for biofuel production.</title>
        <authorList>
            <person name="Bogen C."/>
            <person name="Al-Dilaimi A."/>
            <person name="Albersmeier A."/>
            <person name="Wichmann J."/>
            <person name="Grundmann M."/>
            <person name="Rupp O."/>
            <person name="Lauersen K.J."/>
            <person name="Blifernez-Klassen O."/>
            <person name="Kalinowski J."/>
            <person name="Goesmann A."/>
            <person name="Mussgnug J.H."/>
            <person name="Kruse O."/>
        </authorList>
    </citation>
    <scope>NUCLEOTIDE SEQUENCE [LARGE SCALE GENOMIC DNA]</scope>
    <source>
        <strain evidence="6 7">SAG 48.87</strain>
    </source>
</reference>
<dbReference type="GO" id="GO:0005634">
    <property type="term" value="C:nucleus"/>
    <property type="evidence" value="ECO:0007669"/>
    <property type="project" value="UniProtKB-SubCell"/>
</dbReference>
<dbReference type="PANTHER" id="PTHR18829">
    <property type="entry name" value="PROTEIN YAE1 HOMOLOG"/>
    <property type="match status" value="1"/>
</dbReference>
<keyword evidence="3" id="KW-0963">Cytoplasm</keyword>
<evidence type="ECO:0000313" key="7">
    <source>
        <dbReference type="Proteomes" id="UP000054498"/>
    </source>
</evidence>
<gene>
    <name evidence="6" type="ORF">MNEG_7255</name>
</gene>
<evidence type="ECO:0000256" key="1">
    <source>
        <dbReference type="ARBA" id="ARBA00004123"/>
    </source>
</evidence>
<dbReference type="PANTHER" id="PTHR18829:SF0">
    <property type="entry name" value="PROTEIN YAE1 HOMOLOG"/>
    <property type="match status" value="1"/>
</dbReference>
<dbReference type="KEGG" id="mng:MNEG_7255"/>
<evidence type="ECO:0000256" key="2">
    <source>
        <dbReference type="ARBA" id="ARBA00004496"/>
    </source>
</evidence>
<dbReference type="InterPro" id="IPR019191">
    <property type="entry name" value="Essential_protein_Yae1_N"/>
</dbReference>
<sequence length="136" mass="13874">MRMHHSGCDAAAWIQQSGYREGLDEGKGKYLQQGFNAGFAEGSRAGFEYGLARGALQALSAHLAPPSEAASKAAALQSELSALTAKQAMARACLELLAVRPLQLDAGEDGELAGALSQLRLGAAGGAAAFALLVGC</sequence>
<dbReference type="RefSeq" id="XP_013899723.1">
    <property type="nucleotide sequence ID" value="XM_014044269.1"/>
</dbReference>
<comment type="subcellular location">
    <subcellularLocation>
        <location evidence="2">Cytoplasm</location>
    </subcellularLocation>
    <subcellularLocation>
        <location evidence="1">Nucleus</location>
    </subcellularLocation>
</comment>
<dbReference type="GO" id="GO:0005737">
    <property type="term" value="C:cytoplasm"/>
    <property type="evidence" value="ECO:0007669"/>
    <property type="project" value="UniProtKB-SubCell"/>
</dbReference>
<dbReference type="OrthoDB" id="20086at2759"/>
<evidence type="ECO:0000313" key="6">
    <source>
        <dbReference type="EMBL" id="KIZ00704.1"/>
    </source>
</evidence>
<dbReference type="Proteomes" id="UP000054498">
    <property type="component" value="Unassembled WGS sequence"/>
</dbReference>
<name>A0A0D2KZW7_9CHLO</name>